<dbReference type="Proteomes" id="UP000002287">
    <property type="component" value="Chromosome 1"/>
</dbReference>
<dbReference type="InterPro" id="IPR044925">
    <property type="entry name" value="His-Me_finger_sf"/>
</dbReference>
<dbReference type="InterPro" id="IPR010902">
    <property type="entry name" value="NUMOD4"/>
</dbReference>
<dbReference type="GO" id="GO:0016788">
    <property type="term" value="F:hydrolase activity, acting on ester bonds"/>
    <property type="evidence" value="ECO:0007669"/>
    <property type="project" value="InterPro"/>
</dbReference>
<organism evidence="3 4">
    <name type="scientific">Burkholderia vietnamiensis (strain G4 / LMG 22486)</name>
    <name type="common">Burkholderia cepacia (strain R1808)</name>
    <dbReference type="NCBI Taxonomy" id="269482"/>
    <lineage>
        <taxon>Bacteria</taxon>
        <taxon>Pseudomonadati</taxon>
        <taxon>Pseudomonadota</taxon>
        <taxon>Betaproteobacteria</taxon>
        <taxon>Burkholderiales</taxon>
        <taxon>Burkholderiaceae</taxon>
        <taxon>Burkholderia</taxon>
        <taxon>Burkholderia cepacia complex</taxon>
    </lineage>
</organism>
<dbReference type="EMBL" id="CP000614">
    <property type="protein sequence ID" value="ABO54176.1"/>
    <property type="molecule type" value="Genomic_DNA"/>
</dbReference>
<feature type="domain" description="NUMOD4" evidence="1">
    <location>
        <begin position="10"/>
        <end position="54"/>
    </location>
</feature>
<evidence type="ECO:0000313" key="4">
    <source>
        <dbReference type="Proteomes" id="UP000002287"/>
    </source>
</evidence>
<dbReference type="InterPro" id="IPR003615">
    <property type="entry name" value="HNH_nuc"/>
</dbReference>
<feature type="domain" description="HNH nuclease" evidence="2">
    <location>
        <begin position="65"/>
        <end position="107"/>
    </location>
</feature>
<evidence type="ECO:0000259" key="1">
    <source>
        <dbReference type="Pfam" id="PF07463"/>
    </source>
</evidence>
<dbReference type="eggNOG" id="ENOG5033AUY">
    <property type="taxonomic scope" value="Bacteria"/>
</dbReference>
<name>A4JD23_BURVG</name>
<dbReference type="Gene3D" id="3.90.75.20">
    <property type="match status" value="1"/>
</dbReference>
<proteinExistence type="predicted"/>
<dbReference type="SUPFAM" id="SSF54060">
    <property type="entry name" value="His-Me finger endonucleases"/>
    <property type="match status" value="1"/>
</dbReference>
<reference evidence="4" key="1">
    <citation type="submission" date="2007-03" db="EMBL/GenBank/DDBJ databases">
        <title>Complete sequence of chromosome 1 of Burkholderia vietnamiensis G4.</title>
        <authorList>
            <consortium name="US DOE Joint Genome Institute"/>
            <person name="Copeland A."/>
            <person name="Lucas S."/>
            <person name="Lapidus A."/>
            <person name="Barry K."/>
            <person name="Detter J.C."/>
            <person name="Glavina del Rio T."/>
            <person name="Hammon N."/>
            <person name="Israni S."/>
            <person name="Dalin E."/>
            <person name="Tice H."/>
            <person name="Pitluck S."/>
            <person name="Chain P."/>
            <person name="Malfatti S."/>
            <person name="Shin M."/>
            <person name="Vergez L."/>
            <person name="Schmutz J."/>
            <person name="Larimer F."/>
            <person name="Land M."/>
            <person name="Hauser L."/>
            <person name="Kyrpides N."/>
            <person name="Tiedje J."/>
            <person name="Richardson P."/>
        </authorList>
    </citation>
    <scope>NUCLEOTIDE SEQUENCE [LARGE SCALE GENOMIC DNA]</scope>
    <source>
        <strain evidence="4">G4 / LMG 22486</strain>
    </source>
</reference>
<evidence type="ECO:0000313" key="3">
    <source>
        <dbReference type="EMBL" id="ABO54176.1"/>
    </source>
</evidence>
<dbReference type="KEGG" id="bvi:Bcep1808_1165"/>
<dbReference type="Pfam" id="PF07463">
    <property type="entry name" value="NUMOD4"/>
    <property type="match status" value="1"/>
</dbReference>
<dbReference type="Pfam" id="PF13392">
    <property type="entry name" value="HNH_3"/>
    <property type="match status" value="1"/>
</dbReference>
<dbReference type="AlphaFoldDB" id="A4JD23"/>
<accession>A4JD23</accession>
<protein>
    <submittedName>
        <fullName evidence="3">NUMOD4 domain protein</fullName>
    </submittedName>
</protein>
<sequence>MISASNGNSEEWRPVDRWNGKYEISSLGEVRNASTKRKLKATENNRGGYLQVFVWVDGKTVGANVHRLVAEAFLSNCDELPCVNHKNGNRLDPRVENLEWCTHQQNTKHAIDILRLDFASNLKTGKGEESGAHRLTEGEVRSIKRLLEKGMKQAEIAARFNTCVTNISSIKRGLTWNHVK</sequence>
<dbReference type="HOGENOM" id="CLU_099810_3_2_4"/>
<evidence type="ECO:0000259" key="2">
    <source>
        <dbReference type="Pfam" id="PF13392"/>
    </source>
</evidence>
<gene>
    <name evidence="3" type="ordered locus">Bcep1808_1165</name>
</gene>